<evidence type="ECO:0000256" key="2">
    <source>
        <dbReference type="ARBA" id="ARBA00022737"/>
    </source>
</evidence>
<dbReference type="InterPro" id="IPR019775">
    <property type="entry name" value="WD40_repeat_CS"/>
</dbReference>
<feature type="compositionally biased region" description="Basic and acidic residues" evidence="4">
    <location>
        <begin position="1040"/>
        <end position="1058"/>
    </location>
</feature>
<dbReference type="PROSITE" id="PS50007">
    <property type="entry name" value="PIPLC_X_DOMAIN"/>
    <property type="match status" value="1"/>
</dbReference>
<dbReference type="InterPro" id="IPR015943">
    <property type="entry name" value="WD40/YVTN_repeat-like_dom_sf"/>
</dbReference>
<dbReference type="SUPFAM" id="SSF48371">
    <property type="entry name" value="ARM repeat"/>
    <property type="match status" value="1"/>
</dbReference>
<dbReference type="RefSeq" id="XP_048141193.1">
    <property type="nucleotide sequence ID" value="XM_048285236.1"/>
</dbReference>
<name>A0ABM3HX86_9MYRT</name>
<organism evidence="5 6">
    <name type="scientific">Rhodamnia argentea</name>
    <dbReference type="NCBI Taxonomy" id="178133"/>
    <lineage>
        <taxon>Eukaryota</taxon>
        <taxon>Viridiplantae</taxon>
        <taxon>Streptophyta</taxon>
        <taxon>Embryophyta</taxon>
        <taxon>Tracheophyta</taxon>
        <taxon>Spermatophyta</taxon>
        <taxon>Magnoliopsida</taxon>
        <taxon>eudicotyledons</taxon>
        <taxon>Gunneridae</taxon>
        <taxon>Pentapetalae</taxon>
        <taxon>rosids</taxon>
        <taxon>malvids</taxon>
        <taxon>Myrtales</taxon>
        <taxon>Myrtaceae</taxon>
        <taxon>Myrtoideae</taxon>
        <taxon>Myrteae</taxon>
        <taxon>Australasian group</taxon>
        <taxon>Rhodamnia</taxon>
    </lineage>
</organism>
<evidence type="ECO:0000313" key="6">
    <source>
        <dbReference type="RefSeq" id="XP_048141192.1"/>
    </source>
</evidence>
<evidence type="ECO:0000256" key="3">
    <source>
        <dbReference type="PROSITE-ProRule" id="PRU00221"/>
    </source>
</evidence>
<dbReference type="Proteomes" id="UP000827889">
    <property type="component" value="Chromosome 9"/>
</dbReference>
<dbReference type="InterPro" id="IPR001680">
    <property type="entry name" value="WD40_rpt"/>
</dbReference>
<feature type="repeat" description="WD" evidence="3">
    <location>
        <begin position="576"/>
        <end position="598"/>
    </location>
</feature>
<dbReference type="SMART" id="SM00320">
    <property type="entry name" value="WD40"/>
    <property type="match status" value="6"/>
</dbReference>
<dbReference type="RefSeq" id="XP_048141192.1">
    <property type="nucleotide sequence ID" value="XM_048285235.1"/>
</dbReference>
<dbReference type="InterPro" id="IPR049916">
    <property type="entry name" value="WDR72-like"/>
</dbReference>
<dbReference type="PROSITE" id="PS50082">
    <property type="entry name" value="WD_REPEATS_2"/>
    <property type="match status" value="1"/>
</dbReference>
<dbReference type="Gene3D" id="2.130.10.10">
    <property type="entry name" value="YVTN repeat-like/Quinoprotein amine dehydrogenase"/>
    <property type="match status" value="2"/>
</dbReference>
<feature type="region of interest" description="Disordered" evidence="4">
    <location>
        <begin position="1037"/>
        <end position="1058"/>
    </location>
</feature>
<feature type="region of interest" description="Disordered" evidence="4">
    <location>
        <begin position="233"/>
        <end position="255"/>
    </location>
</feature>
<dbReference type="PANTHER" id="PTHR44099:SF4">
    <property type="entry name" value="RABCONNECTIN-3B, ISOFORM A"/>
    <property type="match status" value="1"/>
</dbReference>
<dbReference type="PROSITE" id="PS00678">
    <property type="entry name" value="WD_REPEATS_1"/>
    <property type="match status" value="1"/>
</dbReference>
<proteinExistence type="predicted"/>
<dbReference type="InterPro" id="IPR036322">
    <property type="entry name" value="WD40_repeat_dom_sf"/>
</dbReference>
<keyword evidence="2" id="KW-0677">Repeat</keyword>
<keyword evidence="1 3" id="KW-0853">WD repeat</keyword>
<evidence type="ECO:0000313" key="7">
    <source>
        <dbReference type="RefSeq" id="XP_048141193.1"/>
    </source>
</evidence>
<protein>
    <submittedName>
        <fullName evidence="6 7">Uncharacterized protein LOC115731572 isoform X1</fullName>
    </submittedName>
</protein>
<reference evidence="6 7" key="1">
    <citation type="submission" date="2025-05" db="UniProtKB">
        <authorList>
            <consortium name="RefSeq"/>
        </authorList>
    </citation>
    <scope>IDENTIFICATION</scope>
    <source>
        <tissue evidence="6 7">Leaf</tissue>
    </source>
</reference>
<dbReference type="InterPro" id="IPR016024">
    <property type="entry name" value="ARM-type_fold"/>
</dbReference>
<accession>A0ABM3HX86</accession>
<gene>
    <name evidence="6 7" type="primary">LOC115731572</name>
</gene>
<evidence type="ECO:0000256" key="4">
    <source>
        <dbReference type="SAM" id="MobiDB-lite"/>
    </source>
</evidence>
<dbReference type="PANTHER" id="PTHR44099">
    <property type="entry name" value="RABCONNECTIN-3B, ISOFORM A"/>
    <property type="match status" value="1"/>
</dbReference>
<sequence length="1477" mass="161483">MKCRSVACIWSATPPSLHRVTAAAVLNQPPTLYTGGADGSVFWWNLAGSEANPEIKPVAMLCGHASSVADLAICYPSAVVRDGKTESSSCGALLSVCKAGVMCVWSRGSGHCRRRRQLPPWAGSPSHLCTLPSNQRYVCIGCSFVDASHWVEHQAVGSTQEVELSLDSEYHHKRPPKCTVVIVDTYTLTIVQTIFHGNLSTGLPRYMAIFLSSEDREKYSAVLVNSHGGMQQVPISKDSHPDGESPGGLPRNASEPKIIDCTNGFMEDGVVLSCATRGNIIALLLSNRCIFRVVDTAVTIGEVSLTDDLCPQGITGHMHGAAGCMFLESSYHEILPGQSHRLCRVNFIIWNVEGCGTLYLVSYSDGLFDCRPLSSISAASHPERLKLSVCFIQLKNYLLRIESVCFGVKELFQWKPHITIWSLSMYHDDSKHFQKCEIVGEGVSCFDLLSDSSPVHETKDCDGLEQGDINNSEYPNNLHAGDDSPSLNDRIVSSSMVISGNSCAPYAVVYGYCNGDIEIVRFDLVHAPGYHSESSSLEINSAVCRRYFTGHTSAVLCLAAHQMAGKAKGWNFCKVLVSGSKDCTVRIWDLDNGNLITVMHHHVAPVRQIILPPNKTEHPWCDCFLSVGEDSCVALASLETLRVERIFPGHPCYPDRVVWDGVRGYVACLCQNYLVTSDTSDVLYIWDIKSGARERILRGVASHSMFDHFCKGINMKSVSGTVRDGSTSVSSLLLPIVEDIGFSKPHIENSEKGFSSAGAMATSTKRIESFTHKALINKESSTESFQASSSIVQSIKHSIKCSCPFPGVATLCFDLTSLMLLPQGDELCASQIRKPDSPLKKYNVAEFADNGAGPNTSNSHMESDCIRSLEESIVRFGLSVLHSWGVDNGLDHLLITDMKLIRPENFMIAPGLPGDKGSFTVTFPGTSAVLELWKLSSEFCAMRSLTMVSLAQRMVSLCHSCSVASSTLAAFYTRNFAEKVPEIKPPSLQLLVSFWQDDREHVRMAARSLFHCAASRAIPLPLSSQEVTNHIKFVSSMAGKNEDEHENPKEKTVSDRADMEEQETQEILQAEESNILIWLESYEVQDWISCVGGTGQDAMTSHIIVAAALAIWYPSLVKPSLGTLVVHHLVKLVMAMNEKYSSTAAELLAEGMADVWKACIGSEIPRLIGDIFFQIECVSGTSASPAIPSKIRETLIEILLPSLAMADIHGFLNAIESQIWSTASDSPVHLVSLTTLIRVVRGAPKNLAQFLDKAINFILQTMDPGNSIMRKTCLQTSMTTLKEVVRVFSMVALNDNLTRLAVGDAIGEISNASIRVYDMQSVMKIKVLDASAPPGLPSFLAGSSGTAVTTVISALSFSPDGEGLVAFSEHGLMIRWWSLGSVWWEKLSRNYVPVQCTKLIFVPPWEGFSPKTARRSVMASIMGPDGQSGPQEKLKGAGEDSLNILIHNLDLSYRLEWASERKVVLTRHGHELGTFPL</sequence>
<dbReference type="GeneID" id="115731572"/>
<keyword evidence="5" id="KW-1185">Reference proteome</keyword>
<evidence type="ECO:0000256" key="1">
    <source>
        <dbReference type="ARBA" id="ARBA00022574"/>
    </source>
</evidence>
<dbReference type="Pfam" id="PF00400">
    <property type="entry name" value="WD40"/>
    <property type="match status" value="1"/>
</dbReference>
<dbReference type="SUPFAM" id="SSF50978">
    <property type="entry name" value="WD40 repeat-like"/>
    <property type="match status" value="2"/>
</dbReference>
<evidence type="ECO:0000313" key="5">
    <source>
        <dbReference type="Proteomes" id="UP000827889"/>
    </source>
</evidence>